<dbReference type="Proteomes" id="UP000317977">
    <property type="component" value="Unassembled WGS sequence"/>
</dbReference>
<proteinExistence type="inferred from homology"/>
<dbReference type="HAMAP" id="MF_00167">
    <property type="entry name" value="CsrA"/>
    <property type="match status" value="1"/>
</dbReference>
<accession>A0A5C6F8W1</accession>
<gene>
    <name evidence="6" type="primary">divK_1</name>
    <name evidence="3" type="synonym">csrA</name>
    <name evidence="6" type="ORF">Poly59_06840</name>
</gene>
<evidence type="ECO:0000313" key="6">
    <source>
        <dbReference type="EMBL" id="TWU57775.1"/>
    </source>
</evidence>
<dbReference type="InterPro" id="IPR011006">
    <property type="entry name" value="CheY-like_superfamily"/>
</dbReference>
<name>A0A5C6F8W1_9BACT</name>
<dbReference type="EMBL" id="SJPX01000001">
    <property type="protein sequence ID" value="TWU57775.1"/>
    <property type="molecule type" value="Genomic_DNA"/>
</dbReference>
<dbReference type="GO" id="GO:1902208">
    <property type="term" value="P:regulation of bacterial-type flagellum assembly"/>
    <property type="evidence" value="ECO:0007669"/>
    <property type="project" value="UniProtKB-UniRule"/>
</dbReference>
<dbReference type="InterPro" id="IPR050595">
    <property type="entry name" value="Bact_response_regulator"/>
</dbReference>
<dbReference type="SMART" id="SM00448">
    <property type="entry name" value="REC"/>
    <property type="match status" value="1"/>
</dbReference>
<feature type="domain" description="Response regulatory" evidence="5">
    <location>
        <begin position="139"/>
        <end position="256"/>
    </location>
</feature>
<dbReference type="SUPFAM" id="SSF52172">
    <property type="entry name" value="CheY-like"/>
    <property type="match status" value="1"/>
</dbReference>
<sequence length="277" mass="31169">MLVLSRRAQQQITFPGLDITLSILQVRGRIVKIGIEAPTDIKVKRSEVVDVEVQPNSEFDSLLTSDSEWGEEEHRRRNQLNTLQLLVDAVQLQLRRGDDVDAKRLIGSLLDKLDVANYEISSPDTCQDKTGATAFRQLRVLVVEDSENERGLMTYLLASHGFVVYVARDGAEALSQLRHGCGLPDVVLMDIDMPFGNGIETLQYIRHDVMLSQLMVYAVTGSRRNLDNEPVGRGWDRWFSKPVDVRQLVDAIREDCSTDQLGTHQRTLPSDACKVQP</sequence>
<comment type="caution">
    <text evidence="6">The sequence shown here is derived from an EMBL/GenBank/DDBJ whole genome shotgun (WGS) entry which is preliminary data.</text>
</comment>
<dbReference type="GO" id="GO:0045947">
    <property type="term" value="P:negative regulation of translational initiation"/>
    <property type="evidence" value="ECO:0007669"/>
    <property type="project" value="UniProtKB-UniRule"/>
</dbReference>
<comment type="similarity">
    <text evidence="3">Belongs to the CsrA/RsmA family.</text>
</comment>
<dbReference type="PANTHER" id="PTHR44591:SF14">
    <property type="entry name" value="PROTEIN PILG"/>
    <property type="match status" value="1"/>
</dbReference>
<evidence type="ECO:0000313" key="7">
    <source>
        <dbReference type="Proteomes" id="UP000317977"/>
    </source>
</evidence>
<dbReference type="Pfam" id="PF00072">
    <property type="entry name" value="Response_reg"/>
    <property type="match status" value="1"/>
</dbReference>
<keyword evidence="3" id="KW-0678">Repressor</keyword>
<keyword evidence="2" id="KW-0902">Two-component regulatory system</keyword>
<keyword evidence="3" id="KW-0694">RNA-binding</keyword>
<comment type="function">
    <text evidence="3">A translational regulator that binds mRNA to regulate translation initiation and/or mRNA stability. Usually binds in the 5'-UTR at or near the Shine-Dalgarno sequence preventing ribosome-binding, thus repressing translation. Its main target seems to be the major flagellin gene, while its function is anatagonized by FliW.</text>
</comment>
<dbReference type="GO" id="GO:0005737">
    <property type="term" value="C:cytoplasm"/>
    <property type="evidence" value="ECO:0007669"/>
    <property type="project" value="UniProtKB-SubCell"/>
</dbReference>
<protein>
    <recommendedName>
        <fullName evidence="3">Translational regulator CsrA</fullName>
    </recommendedName>
</protein>
<dbReference type="Gene3D" id="3.40.50.2300">
    <property type="match status" value="1"/>
</dbReference>
<organism evidence="6 7">
    <name type="scientific">Rubripirellula reticaptiva</name>
    <dbReference type="NCBI Taxonomy" id="2528013"/>
    <lineage>
        <taxon>Bacteria</taxon>
        <taxon>Pseudomonadati</taxon>
        <taxon>Planctomycetota</taxon>
        <taxon>Planctomycetia</taxon>
        <taxon>Pirellulales</taxon>
        <taxon>Pirellulaceae</taxon>
        <taxon>Rubripirellula</taxon>
    </lineage>
</organism>
<dbReference type="InterPro" id="IPR001789">
    <property type="entry name" value="Sig_transdc_resp-reg_receiver"/>
</dbReference>
<dbReference type="GO" id="GO:0000160">
    <property type="term" value="P:phosphorelay signal transduction system"/>
    <property type="evidence" value="ECO:0007669"/>
    <property type="project" value="UniProtKB-KW"/>
</dbReference>
<evidence type="ECO:0000256" key="2">
    <source>
        <dbReference type="ARBA" id="ARBA00023012"/>
    </source>
</evidence>
<dbReference type="InterPro" id="IPR003751">
    <property type="entry name" value="CsrA"/>
</dbReference>
<dbReference type="OrthoDB" id="292005at2"/>
<dbReference type="InterPro" id="IPR036107">
    <property type="entry name" value="CsrA_sf"/>
</dbReference>
<feature type="modified residue" description="4-aspartylphosphate" evidence="4">
    <location>
        <position position="190"/>
    </location>
</feature>
<dbReference type="GO" id="GO:0044781">
    <property type="term" value="P:bacterial-type flagellum organization"/>
    <property type="evidence" value="ECO:0007669"/>
    <property type="project" value="UniProtKB-KW"/>
</dbReference>
<keyword evidence="1 4" id="KW-0597">Phosphoprotein</keyword>
<dbReference type="Pfam" id="PF02599">
    <property type="entry name" value="CsrA"/>
    <property type="match status" value="1"/>
</dbReference>
<dbReference type="SUPFAM" id="SSF117130">
    <property type="entry name" value="CsrA-like"/>
    <property type="match status" value="1"/>
</dbReference>
<keyword evidence="3" id="KW-0963">Cytoplasm</keyword>
<keyword evidence="3" id="KW-1005">Bacterial flagellum biogenesis</keyword>
<evidence type="ECO:0000259" key="5">
    <source>
        <dbReference type="PROSITE" id="PS50110"/>
    </source>
</evidence>
<comment type="subcellular location">
    <subcellularLocation>
        <location evidence="3">Cytoplasm</location>
    </subcellularLocation>
</comment>
<dbReference type="GO" id="GO:0048027">
    <property type="term" value="F:mRNA 5'-UTR binding"/>
    <property type="evidence" value="ECO:0007669"/>
    <property type="project" value="UniProtKB-UniRule"/>
</dbReference>
<dbReference type="PANTHER" id="PTHR44591">
    <property type="entry name" value="STRESS RESPONSE REGULATOR PROTEIN 1"/>
    <property type="match status" value="1"/>
</dbReference>
<dbReference type="AlphaFoldDB" id="A0A5C6F8W1"/>
<dbReference type="PROSITE" id="PS50110">
    <property type="entry name" value="RESPONSE_REGULATORY"/>
    <property type="match status" value="1"/>
</dbReference>
<dbReference type="RefSeq" id="WP_146532612.1">
    <property type="nucleotide sequence ID" value="NZ_SJPX01000001.1"/>
</dbReference>
<comment type="subunit">
    <text evidence="3">Homodimer; the beta-strands of each monomer intercalate to form a hydrophobic core, while the alpha-helices form wings that extend away from the core.</text>
</comment>
<dbReference type="GO" id="GO:0006402">
    <property type="term" value="P:mRNA catabolic process"/>
    <property type="evidence" value="ECO:0007669"/>
    <property type="project" value="InterPro"/>
</dbReference>
<dbReference type="Gene3D" id="2.60.40.4380">
    <property type="entry name" value="Translational regulator CsrA"/>
    <property type="match status" value="1"/>
</dbReference>
<keyword evidence="7" id="KW-1185">Reference proteome</keyword>
<keyword evidence="3" id="KW-0810">Translation regulation</keyword>
<evidence type="ECO:0000256" key="1">
    <source>
        <dbReference type="ARBA" id="ARBA00022553"/>
    </source>
</evidence>
<dbReference type="GO" id="GO:0006109">
    <property type="term" value="P:regulation of carbohydrate metabolic process"/>
    <property type="evidence" value="ECO:0007669"/>
    <property type="project" value="InterPro"/>
</dbReference>
<reference evidence="6 7" key="1">
    <citation type="submission" date="2019-02" db="EMBL/GenBank/DDBJ databases">
        <title>Deep-cultivation of Planctomycetes and their phenomic and genomic characterization uncovers novel biology.</title>
        <authorList>
            <person name="Wiegand S."/>
            <person name="Jogler M."/>
            <person name="Boedeker C."/>
            <person name="Pinto D."/>
            <person name="Vollmers J."/>
            <person name="Rivas-Marin E."/>
            <person name="Kohn T."/>
            <person name="Peeters S.H."/>
            <person name="Heuer A."/>
            <person name="Rast P."/>
            <person name="Oberbeckmann S."/>
            <person name="Bunk B."/>
            <person name="Jeske O."/>
            <person name="Meyerdierks A."/>
            <person name="Storesund J.E."/>
            <person name="Kallscheuer N."/>
            <person name="Luecker S."/>
            <person name="Lage O.M."/>
            <person name="Pohl T."/>
            <person name="Merkel B.J."/>
            <person name="Hornburger P."/>
            <person name="Mueller R.-W."/>
            <person name="Bruemmer F."/>
            <person name="Labrenz M."/>
            <person name="Spormann A.M."/>
            <person name="Op Den Camp H."/>
            <person name="Overmann J."/>
            <person name="Amann R."/>
            <person name="Jetten M.S.M."/>
            <person name="Mascher T."/>
            <person name="Medema M.H."/>
            <person name="Devos D.P."/>
            <person name="Kaster A.-K."/>
            <person name="Ovreas L."/>
            <person name="Rohde M."/>
            <person name="Galperin M.Y."/>
            <person name="Jogler C."/>
        </authorList>
    </citation>
    <scope>NUCLEOTIDE SEQUENCE [LARGE SCALE GENOMIC DNA]</scope>
    <source>
        <strain evidence="6 7">Poly59</strain>
    </source>
</reference>
<evidence type="ECO:0000256" key="3">
    <source>
        <dbReference type="HAMAP-Rule" id="MF_00167"/>
    </source>
</evidence>
<evidence type="ECO:0000256" key="4">
    <source>
        <dbReference type="PROSITE-ProRule" id="PRU00169"/>
    </source>
</evidence>